<gene>
    <name evidence="1" type="ORF">C772_01092</name>
</gene>
<comment type="caution">
    <text evidence="1">The sequence shown here is derived from an EMBL/GenBank/DDBJ whole genome shotgun (WGS) entry which is preliminary data.</text>
</comment>
<dbReference type="STRING" id="1235279.C772_01092"/>
<accession>M7NIG5</accession>
<dbReference type="EMBL" id="AOFT01000004">
    <property type="protein sequence ID" value="EMR06956.1"/>
    <property type="molecule type" value="Genomic_DNA"/>
</dbReference>
<evidence type="ECO:0000313" key="2">
    <source>
        <dbReference type="Proteomes" id="UP000011919"/>
    </source>
</evidence>
<dbReference type="AlphaFoldDB" id="M7NIG5"/>
<reference evidence="1 2" key="1">
    <citation type="journal article" date="2013" name="Genome Announc.">
        <title>Draft Genome Sequence of Bhargavaea cecembensis Strain DSE10T, Isolated from a Deep-Sea Sediment Sample Collected at a Depth of 5,904 m from the Chagos-Laccadive Ridge System in the Indian Ocean.</title>
        <authorList>
            <person name="Shivaji S."/>
            <person name="Ara S."/>
            <person name="Begum Z."/>
            <person name="Ruth M."/>
            <person name="Singh A."/>
            <person name="Kumar Pinnaka A."/>
        </authorList>
    </citation>
    <scope>NUCLEOTIDE SEQUENCE [LARGE SCALE GENOMIC DNA]</scope>
    <source>
        <strain evidence="1 2">DSE10</strain>
    </source>
</reference>
<protein>
    <submittedName>
        <fullName evidence="1">Uncharacterized protein</fullName>
    </submittedName>
</protein>
<sequence>MPGEKRSSDVNWTWLTMGMCAGLLVDILTDSMPFGILAGFAFALIFAPTPQ</sequence>
<keyword evidence="2" id="KW-1185">Reference proteome</keyword>
<proteinExistence type="predicted"/>
<dbReference type="Proteomes" id="UP000011919">
    <property type="component" value="Unassembled WGS sequence"/>
</dbReference>
<organism evidence="1 2">
    <name type="scientific">Bhargavaea cecembensis DSE10</name>
    <dbReference type="NCBI Taxonomy" id="1235279"/>
    <lineage>
        <taxon>Bacteria</taxon>
        <taxon>Bacillati</taxon>
        <taxon>Bacillota</taxon>
        <taxon>Bacilli</taxon>
        <taxon>Bacillales</taxon>
        <taxon>Caryophanaceae</taxon>
        <taxon>Bhargavaea</taxon>
    </lineage>
</organism>
<name>M7NIG5_9BACL</name>
<evidence type="ECO:0000313" key="1">
    <source>
        <dbReference type="EMBL" id="EMR06956.1"/>
    </source>
</evidence>